<reference evidence="2" key="2">
    <citation type="journal article" date="2022" name="Microb. Genom.">
        <title>A chromosome-scale genome assembly of the tomato pathogen Cladosporium fulvum reveals a compartmentalized genome architecture and the presence of a dispensable chromosome.</title>
        <authorList>
            <person name="Zaccaron A.Z."/>
            <person name="Chen L.H."/>
            <person name="Samaras A."/>
            <person name="Stergiopoulos I."/>
        </authorList>
    </citation>
    <scope>NUCLEOTIDE SEQUENCE</scope>
    <source>
        <strain evidence="2">Race5_Kim</strain>
    </source>
</reference>
<evidence type="ECO:0000256" key="1">
    <source>
        <dbReference type="SAM" id="MobiDB-lite"/>
    </source>
</evidence>
<reference evidence="2" key="1">
    <citation type="submission" date="2021-12" db="EMBL/GenBank/DDBJ databases">
        <authorList>
            <person name="Zaccaron A."/>
            <person name="Stergiopoulos I."/>
        </authorList>
    </citation>
    <scope>NUCLEOTIDE SEQUENCE</scope>
    <source>
        <strain evidence="2">Race5_Kim</strain>
    </source>
</reference>
<evidence type="ECO:0000313" key="3">
    <source>
        <dbReference type="Proteomes" id="UP000756132"/>
    </source>
</evidence>
<dbReference type="GeneID" id="71988797"/>
<dbReference type="Proteomes" id="UP000756132">
    <property type="component" value="Chromosome 9"/>
</dbReference>
<feature type="region of interest" description="Disordered" evidence="1">
    <location>
        <begin position="54"/>
        <end position="73"/>
    </location>
</feature>
<sequence length="114" mass="12914">MSSDGTLWSEKMKTLQVRCRAKYEYRQGREPPAFTRLSEVLALVVGPQVKEEVVGDQANLPEDADAGRTEPEIERDAQVKQEFADGATAERRPADAVRVKQELREVQVKQETRD</sequence>
<dbReference type="RefSeq" id="XP_047766476.1">
    <property type="nucleotide sequence ID" value="XM_047908067.1"/>
</dbReference>
<accession>A0A9Q8PGJ7</accession>
<gene>
    <name evidence="2" type="ORF">CLAFUR5_08919</name>
</gene>
<protein>
    <submittedName>
        <fullName evidence="2">Uncharacterized protein</fullName>
    </submittedName>
</protein>
<dbReference type="KEGG" id="ffu:CLAFUR5_08919"/>
<dbReference type="AlphaFoldDB" id="A0A9Q8PGJ7"/>
<name>A0A9Q8PGJ7_PASFU</name>
<evidence type="ECO:0000313" key="2">
    <source>
        <dbReference type="EMBL" id="UJO22110.1"/>
    </source>
</evidence>
<organism evidence="2 3">
    <name type="scientific">Passalora fulva</name>
    <name type="common">Tomato leaf mold</name>
    <name type="synonym">Cladosporium fulvum</name>
    <dbReference type="NCBI Taxonomy" id="5499"/>
    <lineage>
        <taxon>Eukaryota</taxon>
        <taxon>Fungi</taxon>
        <taxon>Dikarya</taxon>
        <taxon>Ascomycota</taxon>
        <taxon>Pezizomycotina</taxon>
        <taxon>Dothideomycetes</taxon>
        <taxon>Dothideomycetidae</taxon>
        <taxon>Mycosphaerellales</taxon>
        <taxon>Mycosphaerellaceae</taxon>
        <taxon>Fulvia</taxon>
    </lineage>
</organism>
<keyword evidence="3" id="KW-1185">Reference proteome</keyword>
<dbReference type="EMBL" id="CP090171">
    <property type="protein sequence ID" value="UJO22110.1"/>
    <property type="molecule type" value="Genomic_DNA"/>
</dbReference>
<proteinExistence type="predicted"/>